<evidence type="ECO:0000313" key="1">
    <source>
        <dbReference type="EMBL" id="CDF39773.1"/>
    </source>
</evidence>
<protein>
    <submittedName>
        <fullName evidence="1">Uncharacterized protein</fullName>
    </submittedName>
</protein>
<gene>
    <name evidence="1" type="ORF">CHC_T00000420001</name>
</gene>
<sequence>MGGDPARGTGEHRPLGLIIRCTSGSASRRKRKLRYSTKPQRLAPPHPAHFWPQCSTRAAHPPRSITESIAASTMERKRKLRYRTPCRCLTRRCVARRCVARRCIARRCVARRCVTRKCLACRGGITPSHAAHLRPQCIPRAAHPPRNITESITASTME</sequence>
<dbReference type="Proteomes" id="UP000012073">
    <property type="component" value="Unassembled WGS sequence"/>
</dbReference>
<dbReference type="KEGG" id="ccp:CHC_T00000420001"/>
<dbReference type="RefSeq" id="XP_005710067.1">
    <property type="nucleotide sequence ID" value="XM_005710010.1"/>
</dbReference>
<organism evidence="1 2">
    <name type="scientific">Chondrus crispus</name>
    <name type="common">Carrageen Irish moss</name>
    <name type="synonym">Polymorpha crispa</name>
    <dbReference type="NCBI Taxonomy" id="2769"/>
    <lineage>
        <taxon>Eukaryota</taxon>
        <taxon>Rhodophyta</taxon>
        <taxon>Florideophyceae</taxon>
        <taxon>Rhodymeniophycidae</taxon>
        <taxon>Gigartinales</taxon>
        <taxon>Gigartinaceae</taxon>
        <taxon>Chondrus</taxon>
    </lineage>
</organism>
<keyword evidence="2" id="KW-1185">Reference proteome</keyword>
<evidence type="ECO:0000313" key="2">
    <source>
        <dbReference type="Proteomes" id="UP000012073"/>
    </source>
</evidence>
<dbReference type="AlphaFoldDB" id="R7QPR4"/>
<dbReference type="Gramene" id="CDF39773">
    <property type="protein sequence ID" value="CDF39773"/>
    <property type="gene ID" value="CHC_T00000420001"/>
</dbReference>
<dbReference type="EMBL" id="HG002072">
    <property type="protein sequence ID" value="CDF39773.1"/>
    <property type="molecule type" value="Genomic_DNA"/>
</dbReference>
<dbReference type="GeneID" id="17317787"/>
<accession>R7QPR4</accession>
<proteinExistence type="predicted"/>
<name>R7QPR4_CHOCR</name>
<reference evidence="2" key="1">
    <citation type="journal article" date="2013" name="Proc. Natl. Acad. Sci. U.S.A.">
        <title>Genome structure and metabolic features in the red seaweed Chondrus crispus shed light on evolution of the Archaeplastida.</title>
        <authorList>
            <person name="Collen J."/>
            <person name="Porcel B."/>
            <person name="Carre W."/>
            <person name="Ball S.G."/>
            <person name="Chaparro C."/>
            <person name="Tonon T."/>
            <person name="Barbeyron T."/>
            <person name="Michel G."/>
            <person name="Noel B."/>
            <person name="Valentin K."/>
            <person name="Elias M."/>
            <person name="Artiguenave F."/>
            <person name="Arun A."/>
            <person name="Aury J.M."/>
            <person name="Barbosa-Neto J.F."/>
            <person name="Bothwell J.H."/>
            <person name="Bouget F.Y."/>
            <person name="Brillet L."/>
            <person name="Cabello-Hurtado F."/>
            <person name="Capella-Gutierrez S."/>
            <person name="Charrier B."/>
            <person name="Cladiere L."/>
            <person name="Cock J.M."/>
            <person name="Coelho S.M."/>
            <person name="Colleoni C."/>
            <person name="Czjzek M."/>
            <person name="Da Silva C."/>
            <person name="Delage L."/>
            <person name="Denoeud F."/>
            <person name="Deschamps P."/>
            <person name="Dittami S.M."/>
            <person name="Gabaldon T."/>
            <person name="Gachon C.M."/>
            <person name="Groisillier A."/>
            <person name="Herve C."/>
            <person name="Jabbari K."/>
            <person name="Katinka M."/>
            <person name="Kloareg B."/>
            <person name="Kowalczyk N."/>
            <person name="Labadie K."/>
            <person name="Leblanc C."/>
            <person name="Lopez P.J."/>
            <person name="McLachlan D.H."/>
            <person name="Meslet-Cladiere L."/>
            <person name="Moustafa A."/>
            <person name="Nehr Z."/>
            <person name="Nyvall Collen P."/>
            <person name="Panaud O."/>
            <person name="Partensky F."/>
            <person name="Poulain J."/>
            <person name="Rensing S.A."/>
            <person name="Rousvoal S."/>
            <person name="Samson G."/>
            <person name="Symeonidi A."/>
            <person name="Weissenbach J."/>
            <person name="Zambounis A."/>
            <person name="Wincker P."/>
            <person name="Boyen C."/>
        </authorList>
    </citation>
    <scope>NUCLEOTIDE SEQUENCE [LARGE SCALE GENOMIC DNA]</scope>
    <source>
        <strain evidence="2">cv. Stackhouse</strain>
    </source>
</reference>